<dbReference type="InterPro" id="IPR006058">
    <property type="entry name" value="2Fe2S_fd_BS"/>
</dbReference>
<organism evidence="5 6">
    <name type="scientific">Anaerosporomusa subterranea</name>
    <dbReference type="NCBI Taxonomy" id="1794912"/>
    <lineage>
        <taxon>Bacteria</taxon>
        <taxon>Bacillati</taxon>
        <taxon>Bacillota</taxon>
        <taxon>Negativicutes</taxon>
        <taxon>Acetonemataceae</taxon>
        <taxon>Anaerosporomusa</taxon>
    </lineage>
</organism>
<keyword evidence="6" id="KW-1185">Reference proteome</keyword>
<reference evidence="5 6" key="1">
    <citation type="submission" date="2016-02" db="EMBL/GenBank/DDBJ databases">
        <title>Anaerosporomusa subterraneum gen. nov., sp. nov., a spore-forming obligate anaerobe isolated from saprolite.</title>
        <authorList>
            <person name="Choi J.K."/>
            <person name="Shah M."/>
            <person name="Yee N."/>
        </authorList>
    </citation>
    <scope>NUCLEOTIDE SEQUENCE [LARGE SCALE GENOMIC DNA]</scope>
    <source>
        <strain evidence="5 6">RU4</strain>
    </source>
</reference>
<proteinExistence type="inferred from homology"/>
<evidence type="ECO:0000256" key="3">
    <source>
        <dbReference type="ARBA" id="ARBA00034078"/>
    </source>
</evidence>
<evidence type="ECO:0000313" key="5">
    <source>
        <dbReference type="EMBL" id="KYZ78024.1"/>
    </source>
</evidence>
<dbReference type="InterPro" id="IPR001041">
    <property type="entry name" value="2Fe-2S_ferredoxin-type"/>
</dbReference>
<comment type="caution">
    <text evidence="5">The sequence shown here is derived from an EMBL/GenBank/DDBJ whole genome shotgun (WGS) entry which is preliminary data.</text>
</comment>
<dbReference type="PANTHER" id="PTHR11921">
    <property type="entry name" value="SUCCINATE DEHYDROGENASE IRON-SULFUR PROTEIN"/>
    <property type="match status" value="1"/>
</dbReference>
<feature type="domain" description="2Fe-2S ferredoxin-type" evidence="4">
    <location>
        <begin position="11"/>
        <end position="94"/>
    </location>
</feature>
<dbReference type="InterPro" id="IPR012675">
    <property type="entry name" value="Beta-grasp_dom_sf"/>
</dbReference>
<gene>
    <name evidence="5" type="ORF">AXX12_00315</name>
</gene>
<dbReference type="Gene3D" id="3.10.20.30">
    <property type="match status" value="1"/>
</dbReference>
<comment type="cofactor">
    <cofactor evidence="1">
        <name>[3Fe-4S] cluster</name>
        <dbReference type="ChEBI" id="CHEBI:21137"/>
    </cofactor>
</comment>
<comment type="similarity">
    <text evidence="2">Belongs to the succinate dehydrogenase/fumarate reductase iron-sulfur protein family.</text>
</comment>
<dbReference type="GO" id="GO:0009060">
    <property type="term" value="P:aerobic respiration"/>
    <property type="evidence" value="ECO:0007669"/>
    <property type="project" value="TreeGrafter"/>
</dbReference>
<evidence type="ECO:0000313" key="6">
    <source>
        <dbReference type="Proteomes" id="UP000076268"/>
    </source>
</evidence>
<dbReference type="PANTHER" id="PTHR11921:SF29">
    <property type="entry name" value="SUCCINATE DEHYDROGENASE [UBIQUINONE] IRON-SULFUR SUBUNIT, MITOCHONDRIAL"/>
    <property type="match status" value="1"/>
</dbReference>
<dbReference type="Proteomes" id="UP000076268">
    <property type="component" value="Unassembled WGS sequence"/>
</dbReference>
<comment type="cofactor">
    <cofactor evidence="3">
        <name>[2Fe-2S] cluster</name>
        <dbReference type="ChEBI" id="CHEBI:190135"/>
    </cofactor>
</comment>
<dbReference type="PROSITE" id="PS00197">
    <property type="entry name" value="2FE2S_FER_1"/>
    <property type="match status" value="1"/>
</dbReference>
<dbReference type="PROSITE" id="PS51085">
    <property type="entry name" value="2FE2S_FER_2"/>
    <property type="match status" value="1"/>
</dbReference>
<dbReference type="STRING" id="1794912.AXX12_00315"/>
<dbReference type="RefSeq" id="WP_066236630.1">
    <property type="nucleotide sequence ID" value="NZ_LSGP01000001.1"/>
</dbReference>
<dbReference type="AlphaFoldDB" id="A0A154BVG6"/>
<protein>
    <submittedName>
        <fullName evidence="5">Ferredoxin</fullName>
    </submittedName>
</protein>
<accession>A0A154BVG6</accession>
<dbReference type="SUPFAM" id="SSF54292">
    <property type="entry name" value="2Fe-2S ferredoxin-like"/>
    <property type="match status" value="1"/>
</dbReference>
<evidence type="ECO:0000256" key="2">
    <source>
        <dbReference type="ARBA" id="ARBA00009433"/>
    </source>
</evidence>
<dbReference type="InterPro" id="IPR025192">
    <property type="entry name" value="Succ_DH/fum_Rdtase_N"/>
</dbReference>
<dbReference type="GO" id="GO:0051537">
    <property type="term" value="F:2 iron, 2 sulfur cluster binding"/>
    <property type="evidence" value="ECO:0007669"/>
    <property type="project" value="InterPro"/>
</dbReference>
<dbReference type="InterPro" id="IPR050573">
    <property type="entry name" value="SDH/FRD_Iron-Sulfur"/>
</dbReference>
<dbReference type="InterPro" id="IPR036010">
    <property type="entry name" value="2Fe-2S_ferredoxin-like_sf"/>
</dbReference>
<dbReference type="Pfam" id="PF13085">
    <property type="entry name" value="Fer2_3"/>
    <property type="match status" value="1"/>
</dbReference>
<dbReference type="GO" id="GO:0009055">
    <property type="term" value="F:electron transfer activity"/>
    <property type="evidence" value="ECO:0007669"/>
    <property type="project" value="InterPro"/>
</dbReference>
<dbReference type="GO" id="GO:0022904">
    <property type="term" value="P:respiratory electron transport chain"/>
    <property type="evidence" value="ECO:0007669"/>
    <property type="project" value="TreeGrafter"/>
</dbReference>
<dbReference type="OrthoDB" id="9804391at2"/>
<evidence type="ECO:0000256" key="1">
    <source>
        <dbReference type="ARBA" id="ARBA00001927"/>
    </source>
</evidence>
<dbReference type="EMBL" id="LSGP01000001">
    <property type="protein sequence ID" value="KYZ78024.1"/>
    <property type="molecule type" value="Genomic_DNA"/>
</dbReference>
<sequence>MAAVASSIFVKVFRFEPDKAAGWFQDYVVESAEPLSVMALLAKIHEVEPAFACRTSTCFKGKCGSCLVRVNGQDVLGCVTLVKPGEAVVVEPHSKFKLIRDVVVDFSQTISARKEFDGE</sequence>
<name>A0A154BVG6_ANASB</name>
<evidence type="ECO:0000259" key="4">
    <source>
        <dbReference type="PROSITE" id="PS51085"/>
    </source>
</evidence>